<dbReference type="InterPro" id="IPR017896">
    <property type="entry name" value="4Fe4S_Fe-S-bd"/>
</dbReference>
<proteinExistence type="predicted"/>
<dbReference type="EMBL" id="FOOX01000038">
    <property type="protein sequence ID" value="SFH41100.1"/>
    <property type="molecule type" value="Genomic_DNA"/>
</dbReference>
<dbReference type="Gene3D" id="3.40.50.360">
    <property type="match status" value="1"/>
</dbReference>
<evidence type="ECO:0000259" key="5">
    <source>
        <dbReference type="PROSITE" id="PS51379"/>
    </source>
</evidence>
<dbReference type="AlphaFoldDB" id="A0A1I2ZTU3"/>
<dbReference type="SUPFAM" id="SSF54862">
    <property type="entry name" value="4Fe-4S ferredoxins"/>
    <property type="match status" value="1"/>
</dbReference>
<dbReference type="Proteomes" id="UP000199337">
    <property type="component" value="Unassembled WGS sequence"/>
</dbReference>
<gene>
    <name evidence="6" type="ORF">SAMN05660649_05112</name>
</gene>
<dbReference type="InterPro" id="IPR047964">
    <property type="entry name" value="EFR1-like"/>
</dbReference>
<evidence type="ECO:0000313" key="6">
    <source>
        <dbReference type="EMBL" id="SFH41100.1"/>
    </source>
</evidence>
<dbReference type="Gene3D" id="3.30.70.20">
    <property type="match status" value="1"/>
</dbReference>
<dbReference type="PROSITE" id="PS00201">
    <property type="entry name" value="FLAVODOXIN"/>
    <property type="match status" value="1"/>
</dbReference>
<dbReference type="InterPro" id="IPR052200">
    <property type="entry name" value="Protoporphyrinogen_IX_DH"/>
</dbReference>
<keyword evidence="3" id="KW-0411">Iron-sulfur</keyword>
<dbReference type="GO" id="GO:0006783">
    <property type="term" value="P:heme biosynthetic process"/>
    <property type="evidence" value="ECO:0007669"/>
    <property type="project" value="TreeGrafter"/>
</dbReference>
<evidence type="ECO:0000256" key="3">
    <source>
        <dbReference type="ARBA" id="ARBA00023014"/>
    </source>
</evidence>
<dbReference type="SUPFAM" id="SSF52218">
    <property type="entry name" value="Flavoproteins"/>
    <property type="match status" value="1"/>
</dbReference>
<keyword evidence="2" id="KW-0408">Iron</keyword>
<protein>
    <submittedName>
        <fullName evidence="6">Flavodoxin</fullName>
    </submittedName>
</protein>
<dbReference type="GO" id="GO:0070819">
    <property type="term" value="F:menaquinone-dependent protoporphyrinogen oxidase activity"/>
    <property type="evidence" value="ECO:0007669"/>
    <property type="project" value="TreeGrafter"/>
</dbReference>
<dbReference type="InterPro" id="IPR008254">
    <property type="entry name" value="Flavodoxin/NO_synth"/>
</dbReference>
<evidence type="ECO:0000259" key="4">
    <source>
        <dbReference type="PROSITE" id="PS50902"/>
    </source>
</evidence>
<dbReference type="InterPro" id="IPR001226">
    <property type="entry name" value="Flavodoxin_CS"/>
</dbReference>
<dbReference type="OrthoDB" id="9801479at2"/>
<dbReference type="InterPro" id="IPR026816">
    <property type="entry name" value="Flavodoxin_dom"/>
</dbReference>
<feature type="domain" description="4Fe-4S ferredoxin-type" evidence="5">
    <location>
        <begin position="222"/>
        <end position="249"/>
    </location>
</feature>
<dbReference type="Pfam" id="PF12724">
    <property type="entry name" value="Flavodoxin_5"/>
    <property type="match status" value="1"/>
</dbReference>
<dbReference type="InterPro" id="IPR029039">
    <property type="entry name" value="Flavoprotein-like_sf"/>
</dbReference>
<dbReference type="NCBIfam" id="NF038196">
    <property type="entry name" value="ferrodoxin_EFR1"/>
    <property type="match status" value="1"/>
</dbReference>
<sequence length="301" mass="34433">MKTSIIYFSQTGNTYKIAKCICDGLKIVNTNCELSAMNKIDNSSLSNYDLVGIGSPVFYYKEPFHVRDFIESLPELNGQHWFVFCTHGNVLGNFFSSMVNLLKTKGASVIGFHHTYADITVPYYPRPSYTSGHPDTLDLEQAKSFGIEIAKLSNDIKELGKKSFADNFPVSSEEWIQESHRLTQNILSQALPKLRIDFDKCIKCYACEENCPVQGIDITSEPPRLQDPCIYCWKCVNICPTLSIDADWEPLVRMAPAYYARYKKELDKATARSEFRWLIDPKTINFDDPLFKQRKRDNKGK</sequence>
<reference evidence="7" key="1">
    <citation type="submission" date="2016-10" db="EMBL/GenBank/DDBJ databases">
        <authorList>
            <person name="Varghese N."/>
            <person name="Submissions S."/>
        </authorList>
    </citation>
    <scope>NUCLEOTIDE SEQUENCE [LARGE SCALE GENOMIC DNA]</scope>
    <source>
        <strain evidence="7">DSM 17038</strain>
    </source>
</reference>
<dbReference type="GO" id="GO:0016651">
    <property type="term" value="F:oxidoreductase activity, acting on NAD(P)H"/>
    <property type="evidence" value="ECO:0007669"/>
    <property type="project" value="UniProtKB-ARBA"/>
</dbReference>
<dbReference type="InterPro" id="IPR017900">
    <property type="entry name" value="4Fe4S_Fe_S_CS"/>
</dbReference>
<evidence type="ECO:0000256" key="2">
    <source>
        <dbReference type="ARBA" id="ARBA00023004"/>
    </source>
</evidence>
<dbReference type="PROSITE" id="PS51379">
    <property type="entry name" value="4FE4S_FER_2"/>
    <property type="match status" value="2"/>
</dbReference>
<accession>A0A1I2ZTU3</accession>
<dbReference type="GO" id="GO:0010181">
    <property type="term" value="F:FMN binding"/>
    <property type="evidence" value="ECO:0007669"/>
    <property type="project" value="InterPro"/>
</dbReference>
<dbReference type="PROSITE" id="PS50902">
    <property type="entry name" value="FLAVODOXIN_LIKE"/>
    <property type="match status" value="1"/>
</dbReference>
<name>A0A1I2ZTU3_9FIRM</name>
<dbReference type="Pfam" id="PF13237">
    <property type="entry name" value="Fer4_10"/>
    <property type="match status" value="1"/>
</dbReference>
<dbReference type="GO" id="GO:0009055">
    <property type="term" value="F:electron transfer activity"/>
    <property type="evidence" value="ECO:0007669"/>
    <property type="project" value="InterPro"/>
</dbReference>
<evidence type="ECO:0000313" key="7">
    <source>
        <dbReference type="Proteomes" id="UP000199337"/>
    </source>
</evidence>
<feature type="domain" description="Flavodoxin-like" evidence="4">
    <location>
        <begin position="3"/>
        <end position="150"/>
    </location>
</feature>
<keyword evidence="1" id="KW-0479">Metal-binding</keyword>
<feature type="domain" description="4Fe-4S ferredoxin-type" evidence="5">
    <location>
        <begin position="192"/>
        <end position="221"/>
    </location>
</feature>
<keyword evidence="7" id="KW-1185">Reference proteome</keyword>
<organism evidence="6 7">
    <name type="scientific">Desulfotruncus arcticus DSM 17038</name>
    <dbReference type="NCBI Taxonomy" id="1121424"/>
    <lineage>
        <taxon>Bacteria</taxon>
        <taxon>Bacillati</taxon>
        <taxon>Bacillota</taxon>
        <taxon>Clostridia</taxon>
        <taxon>Eubacteriales</taxon>
        <taxon>Desulfallaceae</taxon>
        <taxon>Desulfotruncus</taxon>
    </lineage>
</organism>
<dbReference type="PANTHER" id="PTHR38030:SF2">
    <property type="entry name" value="PROTOPORPHYRINOGEN IX DEHYDROGENASE [QUINONE]"/>
    <property type="match status" value="1"/>
</dbReference>
<dbReference type="PANTHER" id="PTHR38030">
    <property type="entry name" value="PROTOPORPHYRINOGEN IX DEHYDROGENASE [MENAQUINONE]"/>
    <property type="match status" value="1"/>
</dbReference>
<dbReference type="GO" id="GO:0051536">
    <property type="term" value="F:iron-sulfur cluster binding"/>
    <property type="evidence" value="ECO:0007669"/>
    <property type="project" value="UniProtKB-KW"/>
</dbReference>
<dbReference type="GO" id="GO:0046872">
    <property type="term" value="F:metal ion binding"/>
    <property type="evidence" value="ECO:0007669"/>
    <property type="project" value="UniProtKB-KW"/>
</dbReference>
<dbReference type="STRING" id="341036.SAMN05660649_05112"/>
<evidence type="ECO:0000256" key="1">
    <source>
        <dbReference type="ARBA" id="ARBA00022723"/>
    </source>
</evidence>
<dbReference type="RefSeq" id="WP_092476207.1">
    <property type="nucleotide sequence ID" value="NZ_FOOX01000038.1"/>
</dbReference>
<dbReference type="PROSITE" id="PS00198">
    <property type="entry name" value="4FE4S_FER_1"/>
    <property type="match status" value="2"/>
</dbReference>